<comment type="similarity">
    <text evidence="1">Belongs to the phD/YefM antitoxin family.</text>
</comment>
<organism evidence="2 3">
    <name type="scientific">Actinokineospora xionganensis</name>
    <dbReference type="NCBI Taxonomy" id="2684470"/>
    <lineage>
        <taxon>Bacteria</taxon>
        <taxon>Bacillati</taxon>
        <taxon>Actinomycetota</taxon>
        <taxon>Actinomycetes</taxon>
        <taxon>Pseudonocardiales</taxon>
        <taxon>Pseudonocardiaceae</taxon>
        <taxon>Actinokineospora</taxon>
    </lineage>
</organism>
<dbReference type="EMBL" id="JABVED010000002">
    <property type="protein sequence ID" value="MBC6446566.1"/>
    <property type="molecule type" value="Genomic_DNA"/>
</dbReference>
<dbReference type="NCBIfam" id="TIGR01552">
    <property type="entry name" value="phd_fam"/>
    <property type="match status" value="1"/>
</dbReference>
<evidence type="ECO:0000313" key="2">
    <source>
        <dbReference type="EMBL" id="MBC6446566.1"/>
    </source>
</evidence>
<accession>A0ABR7L1L1</accession>
<comment type="caution">
    <text evidence="2">The sequence shown here is derived from an EMBL/GenBank/DDBJ whole genome shotgun (WGS) entry which is preliminary data.</text>
</comment>
<proteinExistence type="inferred from homology"/>
<dbReference type="SUPFAM" id="SSF143120">
    <property type="entry name" value="YefM-like"/>
    <property type="match status" value="1"/>
</dbReference>
<protein>
    <submittedName>
        <fullName evidence="2">Type II toxin-antitoxin system prevent-host-death family antitoxin</fullName>
    </submittedName>
</protein>
<dbReference type="InterPro" id="IPR036165">
    <property type="entry name" value="YefM-like_sf"/>
</dbReference>
<dbReference type="Proteomes" id="UP000734823">
    <property type="component" value="Unassembled WGS sequence"/>
</dbReference>
<dbReference type="RefSeq" id="WP_187218583.1">
    <property type="nucleotide sequence ID" value="NZ_JABVED010000002.1"/>
</dbReference>
<reference evidence="2 3" key="1">
    <citation type="submission" date="2020-06" db="EMBL/GenBank/DDBJ databases">
        <title>Actinokineospora xiongansis sp. nov., isolated from soil of Baiyangdian.</title>
        <authorList>
            <person name="Zhang X."/>
        </authorList>
    </citation>
    <scope>NUCLEOTIDE SEQUENCE [LARGE SCALE GENOMIC DNA]</scope>
    <source>
        <strain evidence="2 3">HBU206404</strain>
    </source>
</reference>
<evidence type="ECO:0000313" key="3">
    <source>
        <dbReference type="Proteomes" id="UP000734823"/>
    </source>
</evidence>
<sequence>MAALKHAREITVTEASRRGVAGLVADAEHGGALVVTRHHRRVAAVVSVDRLAEIEDAAEDLRDLALVLARSVTDSGRRTSFDEVLAAFGHTRESLAAIQDDD</sequence>
<keyword evidence="3" id="KW-1185">Reference proteome</keyword>
<evidence type="ECO:0000256" key="1">
    <source>
        <dbReference type="ARBA" id="ARBA00009981"/>
    </source>
</evidence>
<gene>
    <name evidence="2" type="ORF">GPZ80_05170</name>
</gene>
<name>A0ABR7L1L1_9PSEU</name>